<dbReference type="GeneID" id="85440816"/>
<dbReference type="AlphaFoldDB" id="A0AAD8QE93"/>
<keyword evidence="1" id="KW-0732">Signal</keyword>
<proteinExistence type="predicted"/>
<protein>
    <recommendedName>
        <fullName evidence="4">Secreted protein</fullName>
    </recommendedName>
</protein>
<evidence type="ECO:0000313" key="3">
    <source>
        <dbReference type="Proteomes" id="UP001230504"/>
    </source>
</evidence>
<feature type="chain" id="PRO_5041928831" description="Secreted protein" evidence="1">
    <location>
        <begin position="19"/>
        <end position="93"/>
    </location>
</feature>
<gene>
    <name evidence="2" type="ORF">LY79DRAFT_536175</name>
</gene>
<dbReference type="Proteomes" id="UP001230504">
    <property type="component" value="Unassembled WGS sequence"/>
</dbReference>
<comment type="caution">
    <text evidence="2">The sequence shown here is derived from an EMBL/GenBank/DDBJ whole genome shotgun (WGS) entry which is preliminary data.</text>
</comment>
<evidence type="ECO:0008006" key="4">
    <source>
        <dbReference type="Google" id="ProtNLM"/>
    </source>
</evidence>
<feature type="signal peptide" evidence="1">
    <location>
        <begin position="1"/>
        <end position="18"/>
    </location>
</feature>
<evidence type="ECO:0000256" key="1">
    <source>
        <dbReference type="SAM" id="SignalP"/>
    </source>
</evidence>
<sequence length="93" mass="10573">MCFFFLFFSFSLAEMSFGLSLSPLPLRVLEGRLSCISTRCPPSSSLCQLRFERVLSVSSGFLARHCGPRRLPKWHSWHCSPARTLPASVRQPR</sequence>
<reference evidence="2" key="1">
    <citation type="submission" date="2021-06" db="EMBL/GenBank/DDBJ databases">
        <title>Comparative genomics, transcriptomics and evolutionary studies reveal genomic signatures of adaptation to plant cell wall in hemibiotrophic fungi.</title>
        <authorList>
            <consortium name="DOE Joint Genome Institute"/>
            <person name="Baroncelli R."/>
            <person name="Diaz J.F."/>
            <person name="Benocci T."/>
            <person name="Peng M."/>
            <person name="Battaglia E."/>
            <person name="Haridas S."/>
            <person name="Andreopoulos W."/>
            <person name="Labutti K."/>
            <person name="Pangilinan J."/>
            <person name="Floch G.L."/>
            <person name="Makela M.R."/>
            <person name="Henrissat B."/>
            <person name="Grigoriev I.V."/>
            <person name="Crouch J.A."/>
            <person name="De Vries R.P."/>
            <person name="Sukno S.A."/>
            <person name="Thon M.R."/>
        </authorList>
    </citation>
    <scope>NUCLEOTIDE SEQUENCE</scope>
    <source>
        <strain evidence="2">CBS 125086</strain>
    </source>
</reference>
<keyword evidence="3" id="KW-1185">Reference proteome</keyword>
<evidence type="ECO:0000313" key="2">
    <source>
        <dbReference type="EMBL" id="KAK1599817.1"/>
    </source>
</evidence>
<name>A0AAD8QE93_9PEZI</name>
<dbReference type="RefSeq" id="XP_060420406.1">
    <property type="nucleotide sequence ID" value="XM_060556576.1"/>
</dbReference>
<dbReference type="EMBL" id="JAHLJV010000002">
    <property type="protein sequence ID" value="KAK1599817.1"/>
    <property type="molecule type" value="Genomic_DNA"/>
</dbReference>
<accession>A0AAD8QE93</accession>
<organism evidence="2 3">
    <name type="scientific">Colletotrichum navitas</name>
    <dbReference type="NCBI Taxonomy" id="681940"/>
    <lineage>
        <taxon>Eukaryota</taxon>
        <taxon>Fungi</taxon>
        <taxon>Dikarya</taxon>
        <taxon>Ascomycota</taxon>
        <taxon>Pezizomycotina</taxon>
        <taxon>Sordariomycetes</taxon>
        <taxon>Hypocreomycetidae</taxon>
        <taxon>Glomerellales</taxon>
        <taxon>Glomerellaceae</taxon>
        <taxon>Colletotrichum</taxon>
        <taxon>Colletotrichum graminicola species complex</taxon>
    </lineage>
</organism>